<feature type="region of interest" description="Disordered" evidence="1">
    <location>
        <begin position="1"/>
        <end position="21"/>
    </location>
</feature>
<gene>
    <name evidence="4" type="ORF">ACFMB1_08565</name>
</gene>
<feature type="domain" description="DUF7065" evidence="3">
    <location>
        <begin position="11"/>
        <end position="179"/>
    </location>
</feature>
<sequence>MAARMEHDFSEADEGQHPIGPEPNWQESVVLVWWDDNEGVGGFLRFGHEPKANYGEGVSCAWASVQTRAGDRYSQYLLKPFEETDRADPKAFRIGKEYCAAFDGEHSVWTINEPECEARLETDIFTPRFDLFGRGQAVTNDYAPGHLEAAGNIWGELRLGDRRCEVKGFCYRDHSWGNREWGSFLSHRWVAGTCGPELTFNVTTWHAKDGSLGAYGLVIRNGVVKRAKNVDVVTFIERDALTHRGGVASLYFDDEDPLIVQLTAIDAFITTHNGIVWTEQVSVFDYQGMRGMANFSTSNNARAGTGPILGVHNGTLERGVSRRERPIEKLVLASA</sequence>
<evidence type="ECO:0000313" key="5">
    <source>
        <dbReference type="Proteomes" id="UP001596116"/>
    </source>
</evidence>
<dbReference type="Pfam" id="PF23212">
    <property type="entry name" value="DUF7064"/>
    <property type="match status" value="1"/>
</dbReference>
<feature type="domain" description="DUF7064" evidence="2">
    <location>
        <begin position="181"/>
        <end position="300"/>
    </location>
</feature>
<dbReference type="Pfam" id="PF23213">
    <property type="entry name" value="DUF7065"/>
    <property type="match status" value="1"/>
</dbReference>
<dbReference type="Proteomes" id="UP001596116">
    <property type="component" value="Unassembled WGS sequence"/>
</dbReference>
<comment type="caution">
    <text evidence="4">The sequence shown here is derived from an EMBL/GenBank/DDBJ whole genome shotgun (WGS) entry which is preliminary data.</text>
</comment>
<name>A0ABW1KWZ5_9PROT</name>
<dbReference type="EMBL" id="JBHPON010000001">
    <property type="protein sequence ID" value="MFC6035591.1"/>
    <property type="molecule type" value="Genomic_DNA"/>
</dbReference>
<dbReference type="InterPro" id="IPR055492">
    <property type="entry name" value="DUF7064"/>
</dbReference>
<organism evidence="4 5">
    <name type="scientific">Hyphococcus aureus</name>
    <dbReference type="NCBI Taxonomy" id="2666033"/>
    <lineage>
        <taxon>Bacteria</taxon>
        <taxon>Pseudomonadati</taxon>
        <taxon>Pseudomonadota</taxon>
        <taxon>Alphaproteobacteria</taxon>
        <taxon>Parvularculales</taxon>
        <taxon>Parvularculaceae</taxon>
        <taxon>Hyphococcus</taxon>
    </lineage>
</organism>
<proteinExistence type="predicted"/>
<keyword evidence="5" id="KW-1185">Reference proteome</keyword>
<accession>A0ABW1KWZ5</accession>
<dbReference type="SUPFAM" id="SSF159245">
    <property type="entry name" value="AttH-like"/>
    <property type="match status" value="1"/>
</dbReference>
<evidence type="ECO:0000313" key="4">
    <source>
        <dbReference type="EMBL" id="MFC6035591.1"/>
    </source>
</evidence>
<protein>
    <submittedName>
        <fullName evidence="4">Uncharacterized protein</fullName>
    </submittedName>
</protein>
<evidence type="ECO:0000256" key="1">
    <source>
        <dbReference type="SAM" id="MobiDB-lite"/>
    </source>
</evidence>
<evidence type="ECO:0000259" key="2">
    <source>
        <dbReference type="Pfam" id="PF23212"/>
    </source>
</evidence>
<dbReference type="RefSeq" id="WP_379879010.1">
    <property type="nucleotide sequence ID" value="NZ_JBHPON010000001.1"/>
</dbReference>
<reference evidence="4 5" key="1">
    <citation type="submission" date="2024-09" db="EMBL/GenBank/DDBJ databases">
        <authorList>
            <person name="Zhang Z.-H."/>
        </authorList>
    </citation>
    <scope>NUCLEOTIDE SEQUENCE [LARGE SCALE GENOMIC DNA]</scope>
    <source>
        <strain evidence="4 5">HHTR114</strain>
    </source>
</reference>
<feature type="compositionally biased region" description="Basic and acidic residues" evidence="1">
    <location>
        <begin position="1"/>
        <end position="16"/>
    </location>
</feature>
<dbReference type="InterPro" id="IPR055493">
    <property type="entry name" value="DUF7065"/>
</dbReference>
<evidence type="ECO:0000259" key="3">
    <source>
        <dbReference type="Pfam" id="PF23213"/>
    </source>
</evidence>